<comment type="caution">
    <text evidence="1">The sequence shown here is derived from an EMBL/GenBank/DDBJ whole genome shotgun (WGS) entry which is preliminary data.</text>
</comment>
<gene>
    <name evidence="1" type="ORF">G4D61_02190</name>
</gene>
<name>A0A6M0P286_9BACI</name>
<evidence type="ECO:0000313" key="1">
    <source>
        <dbReference type="EMBL" id="NEY18776.1"/>
    </source>
</evidence>
<dbReference type="Proteomes" id="UP000476934">
    <property type="component" value="Unassembled WGS sequence"/>
</dbReference>
<protein>
    <submittedName>
        <fullName evidence="1">Uncharacterized protein</fullName>
    </submittedName>
</protein>
<sequence>MYEQISKILTKTETAVDDFQEFEANEEDLFNLYQGFDDDIFTYDLWYFWMV</sequence>
<keyword evidence="2" id="KW-1185">Reference proteome</keyword>
<evidence type="ECO:0000313" key="2">
    <source>
        <dbReference type="Proteomes" id="UP000476934"/>
    </source>
</evidence>
<dbReference type="AlphaFoldDB" id="A0A6M0P286"/>
<dbReference type="EMBL" id="JAAIWK010000002">
    <property type="protein sequence ID" value="NEY18776.1"/>
    <property type="molecule type" value="Genomic_DNA"/>
</dbReference>
<accession>A0A6M0P286</accession>
<reference evidence="1 2" key="1">
    <citation type="submission" date="2020-03" db="EMBL/GenBank/DDBJ databases">
        <title>Bacillus aquiflavi sp. nov., isolated from yellow water of strong flavor Chinese baijiu in Yibin region of China.</title>
        <authorList>
            <person name="Xie J."/>
        </authorList>
    </citation>
    <scope>NUCLEOTIDE SEQUENCE [LARGE SCALE GENOMIC DNA]</scope>
    <source>
        <strain evidence="1 2">Gsoil 114</strain>
    </source>
</reference>
<dbReference type="RefSeq" id="WP_155918509.1">
    <property type="nucleotide sequence ID" value="NZ_JAAIWK010000002.1"/>
</dbReference>
<proteinExistence type="predicted"/>
<organism evidence="1 2">
    <name type="scientific">Heyndrickxia ginsengihumi</name>
    <dbReference type="NCBI Taxonomy" id="363870"/>
    <lineage>
        <taxon>Bacteria</taxon>
        <taxon>Bacillati</taxon>
        <taxon>Bacillota</taxon>
        <taxon>Bacilli</taxon>
        <taxon>Bacillales</taxon>
        <taxon>Bacillaceae</taxon>
        <taxon>Heyndrickxia</taxon>
    </lineage>
</organism>